<feature type="domain" description="Helicase C-terminal" evidence="13">
    <location>
        <begin position="384"/>
        <end position="533"/>
    </location>
</feature>
<dbReference type="GO" id="GO:0045025">
    <property type="term" value="C:mitochondrial degradosome"/>
    <property type="evidence" value="ECO:0007669"/>
    <property type="project" value="TreeGrafter"/>
</dbReference>
<name>A0A8H7AVY9_9EURO</name>
<gene>
    <name evidence="14" type="ORF">GJ744_002297</name>
</gene>
<dbReference type="InterPro" id="IPR001650">
    <property type="entry name" value="Helicase_C-like"/>
</dbReference>
<dbReference type="Pfam" id="PF22527">
    <property type="entry name" value="DEXQc_Suv3"/>
    <property type="match status" value="1"/>
</dbReference>
<dbReference type="InterPro" id="IPR050699">
    <property type="entry name" value="RNA-DNA_Helicase"/>
</dbReference>
<dbReference type="InterPro" id="IPR055206">
    <property type="entry name" value="DEXQc_SUV3"/>
</dbReference>
<dbReference type="SUPFAM" id="SSF52540">
    <property type="entry name" value="P-loop containing nucleoside triphosphate hydrolases"/>
    <property type="match status" value="1"/>
</dbReference>
<dbReference type="Proteomes" id="UP000606974">
    <property type="component" value="Unassembled WGS sequence"/>
</dbReference>
<dbReference type="CDD" id="cd17913">
    <property type="entry name" value="DEXQc_Suv3"/>
    <property type="match status" value="1"/>
</dbReference>
<protein>
    <recommendedName>
        <fullName evidence="4">RNA helicase</fullName>
        <ecNumber evidence="4">3.6.4.13</ecNumber>
    </recommendedName>
</protein>
<dbReference type="SMART" id="SM00490">
    <property type="entry name" value="HELICc"/>
    <property type="match status" value="1"/>
</dbReference>
<dbReference type="CDD" id="cd18805">
    <property type="entry name" value="SF2_C_suv3"/>
    <property type="match status" value="1"/>
</dbReference>
<keyword evidence="9" id="KW-0809">Transit peptide</keyword>
<dbReference type="Pfam" id="PF12513">
    <property type="entry name" value="SUV3_C"/>
    <property type="match status" value="1"/>
</dbReference>
<evidence type="ECO:0000256" key="10">
    <source>
        <dbReference type="ARBA" id="ARBA00023128"/>
    </source>
</evidence>
<dbReference type="AlphaFoldDB" id="A0A8H7AVY9"/>
<dbReference type="PANTHER" id="PTHR12131:SF1">
    <property type="entry name" value="ATP-DEPENDENT RNA HELICASE SUPV3L1, MITOCHONDRIAL-RELATED"/>
    <property type="match status" value="1"/>
</dbReference>
<proteinExistence type="predicted"/>
<evidence type="ECO:0000256" key="7">
    <source>
        <dbReference type="ARBA" id="ARBA00022806"/>
    </source>
</evidence>
<evidence type="ECO:0000313" key="14">
    <source>
        <dbReference type="EMBL" id="KAF7512135.1"/>
    </source>
</evidence>
<dbReference type="Gene3D" id="3.40.50.300">
    <property type="entry name" value="P-loop containing nucleotide triphosphate hydrolases"/>
    <property type="match status" value="2"/>
</dbReference>
<keyword evidence="10" id="KW-0496">Mitochondrion</keyword>
<dbReference type="InterPro" id="IPR022192">
    <property type="entry name" value="SUV3_C"/>
</dbReference>
<keyword evidence="7" id="KW-0347">Helicase</keyword>
<evidence type="ECO:0000256" key="5">
    <source>
        <dbReference type="ARBA" id="ARBA00022741"/>
    </source>
</evidence>
<dbReference type="GO" id="GO:0016787">
    <property type="term" value="F:hydrolase activity"/>
    <property type="evidence" value="ECO:0007669"/>
    <property type="project" value="UniProtKB-KW"/>
</dbReference>
<dbReference type="Pfam" id="PF00271">
    <property type="entry name" value="Helicase_C"/>
    <property type="match status" value="1"/>
</dbReference>
<dbReference type="GO" id="GO:0000965">
    <property type="term" value="P:mitochondrial RNA 3'-end processing"/>
    <property type="evidence" value="ECO:0007669"/>
    <property type="project" value="TreeGrafter"/>
</dbReference>
<feature type="region of interest" description="Disordered" evidence="12">
    <location>
        <begin position="794"/>
        <end position="818"/>
    </location>
</feature>
<dbReference type="OrthoDB" id="6692397at2759"/>
<evidence type="ECO:0000256" key="6">
    <source>
        <dbReference type="ARBA" id="ARBA00022801"/>
    </source>
</evidence>
<sequence>MQAWPGQNGPCFLCSLRYFARWTLRSSNQRGFATSSKNSRNRVHERISKGRWKDSILSTLEGGPREANGNTRNGRDRQLQFSGEAIRRTKSGGLVLRMEESGKPAAELELQSLKQTLRDGKTPDGVESGFADLDPELKYFDSFEAKVTKCFDKQDNMNRNSDITNPLRVSLLHAFVGGGRASLRKALLFAYVDHILQSGEKRSASSSTPKHLDLRYPTEWYLTARRIQREIHLHVGPTNSGKTYHALKRLEESGNGLYAGPLRLLAHEVYSRFKNKGTPCDLVTGDDVRLAEGGGALLSSHTVEMVDCGKSVDVAVIDEIQMIANQDRGWAWTRALLGTQAKELHLCGETRVVPLIRELAASMGDTLHIHHYDRLNPLKAMSKSLKGNLKSLRRGDCIVCFSVLGIHAMKKQIELDTGRRVAIVYGSLPPEIRAQQAALFNDPSNDYDFLVASDAIGMGLNLSIKRIIFETIFKRDGEKLVKLSISQIKQIAGRAGRYRTANQDDQEDGAEMKIIDSQDSRVTSFKGSVKQSNVGLVTCLDERDLFDIQTALNTEPDPIKAAGIQPPVEHVNAFAKVLPPGTPFEYIIQRLDGEVMLHSRYFLCKLGDRTKIATLLDKVRGLTVVQSCVFAAAPVDTKSELGKKVIKALARCVANRTAVTVVDITEIPLDVLDLPLSGRREYLVNLELLHKSLILFLWLSYRFTNIFLDREMATRAKEMAEEKINTALLEFSANPKLRSKVLQMRHAKPDEEVSGDSPDGSQEETSEGMMSGPVKEDLTKSFSELYALPVNWENRTPSDEWNPNAAGLAVEQPAAAQP</sequence>
<evidence type="ECO:0000256" key="12">
    <source>
        <dbReference type="SAM" id="MobiDB-lite"/>
    </source>
</evidence>
<comment type="caution">
    <text evidence="14">The sequence shown here is derived from an EMBL/GenBank/DDBJ whole genome shotgun (WGS) entry which is preliminary data.</text>
</comment>
<evidence type="ECO:0000256" key="11">
    <source>
        <dbReference type="ARBA" id="ARBA00047984"/>
    </source>
</evidence>
<evidence type="ECO:0000313" key="15">
    <source>
        <dbReference type="Proteomes" id="UP000606974"/>
    </source>
</evidence>
<evidence type="ECO:0000256" key="1">
    <source>
        <dbReference type="ARBA" id="ARBA00001936"/>
    </source>
</evidence>
<keyword evidence="15" id="KW-1185">Reference proteome</keyword>
<evidence type="ECO:0000259" key="13">
    <source>
        <dbReference type="PROSITE" id="PS51194"/>
    </source>
</evidence>
<organism evidence="14 15">
    <name type="scientific">Endocarpon pusillum</name>
    <dbReference type="NCBI Taxonomy" id="364733"/>
    <lineage>
        <taxon>Eukaryota</taxon>
        <taxon>Fungi</taxon>
        <taxon>Dikarya</taxon>
        <taxon>Ascomycota</taxon>
        <taxon>Pezizomycotina</taxon>
        <taxon>Eurotiomycetes</taxon>
        <taxon>Chaetothyriomycetidae</taxon>
        <taxon>Verrucariales</taxon>
        <taxon>Verrucariaceae</taxon>
        <taxon>Endocarpon</taxon>
    </lineage>
</organism>
<comment type="cofactor">
    <cofactor evidence="1">
        <name>Mn(2+)</name>
        <dbReference type="ChEBI" id="CHEBI:29035"/>
    </cofactor>
</comment>
<dbReference type="GO" id="GO:0005524">
    <property type="term" value="F:ATP binding"/>
    <property type="evidence" value="ECO:0007669"/>
    <property type="project" value="UniProtKB-KW"/>
</dbReference>
<keyword evidence="8" id="KW-0067">ATP-binding</keyword>
<dbReference type="InterPro" id="IPR027417">
    <property type="entry name" value="P-loop_NTPase"/>
</dbReference>
<dbReference type="FunFam" id="3.40.50.300:FF:000269">
    <property type="entry name" value="ATP-dependent RNA helicase SUPV3L1, mitochondrial"/>
    <property type="match status" value="1"/>
</dbReference>
<dbReference type="PANTHER" id="PTHR12131">
    <property type="entry name" value="ATP-DEPENDENT RNA AND DNA HELICASE"/>
    <property type="match status" value="1"/>
</dbReference>
<dbReference type="Gene3D" id="1.20.272.40">
    <property type="match status" value="1"/>
</dbReference>
<accession>A0A8H7AVY9</accession>
<evidence type="ECO:0000256" key="3">
    <source>
        <dbReference type="ARBA" id="ARBA00004173"/>
    </source>
</evidence>
<dbReference type="Pfam" id="PF18147">
    <property type="entry name" value="Suv3_C_1"/>
    <property type="match status" value="1"/>
</dbReference>
<reference evidence="14" key="1">
    <citation type="submission" date="2020-02" db="EMBL/GenBank/DDBJ databases">
        <authorList>
            <person name="Palmer J.M."/>
        </authorList>
    </citation>
    <scope>NUCLEOTIDE SEQUENCE</scope>
    <source>
        <strain evidence="14">EPUS1.4</strain>
        <tissue evidence="14">Thallus</tissue>
    </source>
</reference>
<dbReference type="GO" id="GO:0003724">
    <property type="term" value="F:RNA helicase activity"/>
    <property type="evidence" value="ECO:0007669"/>
    <property type="project" value="UniProtKB-EC"/>
</dbReference>
<keyword evidence="5" id="KW-0547">Nucleotide-binding</keyword>
<dbReference type="InterPro" id="IPR044774">
    <property type="entry name" value="Suv3_DEXQc"/>
</dbReference>
<evidence type="ECO:0000256" key="2">
    <source>
        <dbReference type="ARBA" id="ARBA00001946"/>
    </source>
</evidence>
<dbReference type="EMBL" id="JAACFV010000014">
    <property type="protein sequence ID" value="KAF7512135.1"/>
    <property type="molecule type" value="Genomic_DNA"/>
</dbReference>
<evidence type="ECO:0000256" key="8">
    <source>
        <dbReference type="ARBA" id="ARBA00022840"/>
    </source>
</evidence>
<comment type="cofactor">
    <cofactor evidence="2">
        <name>Mg(2+)</name>
        <dbReference type="ChEBI" id="CHEBI:18420"/>
    </cofactor>
</comment>
<comment type="subcellular location">
    <subcellularLocation>
        <location evidence="3">Mitochondrion</location>
    </subcellularLocation>
</comment>
<dbReference type="InterPro" id="IPR041082">
    <property type="entry name" value="Suv3_C_1"/>
</dbReference>
<dbReference type="Gene3D" id="1.20.58.1080">
    <property type="match status" value="1"/>
</dbReference>
<dbReference type="PROSITE" id="PS51194">
    <property type="entry name" value="HELICASE_CTER"/>
    <property type="match status" value="1"/>
</dbReference>
<comment type="catalytic activity">
    <reaction evidence="11">
        <text>ATP + H2O = ADP + phosphate + H(+)</text>
        <dbReference type="Rhea" id="RHEA:13065"/>
        <dbReference type="ChEBI" id="CHEBI:15377"/>
        <dbReference type="ChEBI" id="CHEBI:15378"/>
        <dbReference type="ChEBI" id="CHEBI:30616"/>
        <dbReference type="ChEBI" id="CHEBI:43474"/>
        <dbReference type="ChEBI" id="CHEBI:456216"/>
        <dbReference type="EC" id="3.6.4.13"/>
    </reaction>
</comment>
<keyword evidence="6" id="KW-0378">Hydrolase</keyword>
<evidence type="ECO:0000256" key="9">
    <source>
        <dbReference type="ARBA" id="ARBA00022946"/>
    </source>
</evidence>
<dbReference type="EC" id="3.6.4.13" evidence="4"/>
<evidence type="ECO:0000256" key="4">
    <source>
        <dbReference type="ARBA" id="ARBA00012552"/>
    </source>
</evidence>
<feature type="region of interest" description="Disordered" evidence="12">
    <location>
        <begin position="743"/>
        <end position="774"/>
    </location>
</feature>